<evidence type="ECO:0000313" key="6">
    <source>
        <dbReference type="Proteomes" id="UP000195787"/>
    </source>
</evidence>
<accession>A0A1R4GIL3</accession>
<dbReference type="SMART" id="SM00060">
    <property type="entry name" value="FN3"/>
    <property type="match status" value="2"/>
</dbReference>
<evidence type="ECO:0000256" key="3">
    <source>
        <dbReference type="SAM" id="MobiDB-lite"/>
    </source>
</evidence>
<feature type="domain" description="Fibronectin type-III" evidence="4">
    <location>
        <begin position="1432"/>
        <end position="1523"/>
    </location>
</feature>
<keyword evidence="1" id="KW-0326">Glycosidase</keyword>
<organism evidence="5 6">
    <name type="scientific">Agrococcus casei LMG 22410</name>
    <dbReference type="NCBI Taxonomy" id="1255656"/>
    <lineage>
        <taxon>Bacteria</taxon>
        <taxon>Bacillati</taxon>
        <taxon>Actinomycetota</taxon>
        <taxon>Actinomycetes</taxon>
        <taxon>Micrococcales</taxon>
        <taxon>Microbacteriaceae</taxon>
        <taxon>Agrococcus</taxon>
    </lineage>
</organism>
<dbReference type="GO" id="GO:0000272">
    <property type="term" value="P:polysaccharide catabolic process"/>
    <property type="evidence" value="ECO:0007669"/>
    <property type="project" value="UniProtKB-KW"/>
</dbReference>
<gene>
    <name evidence="5" type="ORF">CZ674_12255</name>
</gene>
<feature type="compositionally biased region" description="Polar residues" evidence="3">
    <location>
        <begin position="468"/>
        <end position="479"/>
    </location>
</feature>
<proteinExistence type="predicted"/>
<keyword evidence="1" id="KW-0378">Hydrolase</keyword>
<sequence>MRRRTKNRLAAGIGLGLALAVAIAAVLVPGYSSIQPDLDSGSVWVANGRSNQIGAANASIDGLQDILRVPPGDVRMEQSDAGVLLIDDTNGTLRAVVPSNATLGPTVPIPPGADVQLRQDRVLLTDPATGDVFSATFESIAAGEPIESPVVQLGRGGVAVLGETQILAASAGLGRVITVDPGTGETVKSEPVSMSAGAPKLQVTALGDRWVLYDSTSHTISSGGWSKPLDHSLVTLQEPGEASNQVLFATQNGLVSATIGLGAEDVLMAGVEGTPTAPLLHEGCVYGVWSSGAAWRDCGEGELLQLFRPSGDADVRISARGASVVASEPSNGNTWALSGSGDLISDWLEPSDVDPEQDDGQQETPIEQEIEETAQEPPVAEDDELGARAGQVTVLSVLRNDSDPNNDPLMITEVTGHSGATITDSGQEIRLELADNARSAELQYTVSDGHGGEDSATVTVDVRRSGNEPPQQQRQTTVTMGAGGSTSIDALADWVDPEGDPLTLESVEASGPDSATTRPDGRLEIRDGGAGGVRQYTITVSDGVSTEEGVVIVTTTEQPPIHAEPVTATAAVGSTIEIDPMLSASGGEGELRLHNVQLPESVGGEVRYDKGTLTLTPDTEGDYVFPYVVTDGTSTKQGQIRLQATEPLTASSPPLPIPHAVTMLPLGNAEIDVSEIVSDPAGGALMVTDVSTDAQNVSVSLRDLQRIGIDITGPLDERATISYTVSNGTASATGVVSVSESASSGAQAPIAREDEVRVSPGSAVAVPVLSNDEHPDLEAVSLEPELLEGPQDGIMFVSGNQIKFLAPEEEGVYSGVYEITAPDGQRDRARVTVTVGAQGSGTNQPPNAPNLDAKVLAGSSVEISVPLAGSDPNGDSVQLLGQSSTPSLGTLSRIDADTFRYTAGPYSTGTDVITYLVADEGGAQSEGTLTVAVAQPADVPLGPNAYADHVEMRPDTLLAVDVLANDVDAAGLPLRLKSVEVLRGDAEAEVREGALVVTAGADEGEVGLVYTVENERGATSVAWVTVDVDENAEPPPPVADDVEVSLASILDRESVSVQPLDVVSVADGRSDLLVASVVAGGEEVTQRGDGAFDIPLSETRQELAYKIVRTDTGAETFGIIHVPGTRDSLPQLRDGTNPITVPSGQTLSIDINDHIIAATGRPVWITDASLVQATNSNDAPLVRDSQTIEFTSAPGYFGPANVSLEVTDGDSPSDPDGRVGFIVLPIEVVADASIPAAVQNTTLQMEPGSTRDISLSLITTNPAAAALNYSVLEGAGGDFTLSIVGDTLRVQASPRAEVGAVSSARIGVRSPDVDGVPGTLSLQVVSSTRPLVSTARDLVDLQRGTTENVQPLLNDEATNPFSDPLMIDQVESASSDVTATLAADGRTVTVQADADADIETVSVRYRVLDATRDSARAVWGVISVRLQDVPEAPAAPVQRTDDHIDGVLLIDVETPDENNSPLTGYTLTDQNGAEYDCPASGQCQVEGLPSGVDYRFTAVAHNELGSSEPSQQSDVMRSDSLPNAVAGVTSRPTGTPGTMQVSWRAATVPEGGSPVDGYIVQVQGPGANITQRVDGSTLSATIRGLSAGETYSVTVAATNGAQVADDVWQRTSPPHSMTAVGRPSETTVVLRDYKQAESTVGATWDAASAGGASRVRYRIQVIAASEQSSFACTSAGGGNPQGQQARSVDGLQIERGSRSVVAVIADNGWFCQTSFSPIVQGAPDPLPSTPAVVLVEAGDSVDPNVGETPTLRPGHTLEARVRQGADTLQGWRAAAEGDRLTSPMTGRLEYSQPVSIDFRQCVRDASFGKQCSDPTSAVLVTPFSLKVDTVCRPGSPLDHSAQLPIGASARYESELRVDGDWTDHPENAAVPGDATDGRTTLFVTYQGKVYESSQQGFTCQN</sequence>
<dbReference type="Pfam" id="PF00041">
    <property type="entry name" value="fn3"/>
    <property type="match status" value="1"/>
</dbReference>
<dbReference type="GO" id="GO:0016798">
    <property type="term" value="F:hydrolase activity, acting on glycosyl bonds"/>
    <property type="evidence" value="ECO:0007669"/>
    <property type="project" value="UniProtKB-KW"/>
</dbReference>
<evidence type="ECO:0000256" key="2">
    <source>
        <dbReference type="ARBA" id="ARBA00023326"/>
    </source>
</evidence>
<evidence type="ECO:0000259" key="4">
    <source>
        <dbReference type="PROSITE" id="PS50853"/>
    </source>
</evidence>
<dbReference type="SUPFAM" id="SSF49265">
    <property type="entry name" value="Fibronectin type III"/>
    <property type="match status" value="1"/>
</dbReference>
<dbReference type="GeneID" id="303173979"/>
<keyword evidence="2" id="KW-0624">Polysaccharide degradation</keyword>
<evidence type="ECO:0000313" key="5">
    <source>
        <dbReference type="EMBL" id="SJM67944.1"/>
    </source>
</evidence>
<evidence type="ECO:0000256" key="1">
    <source>
        <dbReference type="ARBA" id="ARBA00023295"/>
    </source>
</evidence>
<protein>
    <submittedName>
        <fullName evidence="5">Fibronectin, type III domain protein</fullName>
    </submittedName>
</protein>
<name>A0A1R4GIL3_9MICO</name>
<dbReference type="Pfam" id="PF17963">
    <property type="entry name" value="Big_9"/>
    <property type="match status" value="5"/>
</dbReference>
<dbReference type="OrthoDB" id="5241356at2"/>
<feature type="region of interest" description="Disordered" evidence="3">
    <location>
        <begin position="464"/>
        <end position="483"/>
    </location>
</feature>
<dbReference type="RefSeq" id="WP_086992830.1">
    <property type="nucleotide sequence ID" value="NZ_FUHU01000045.1"/>
</dbReference>
<dbReference type="InterPro" id="IPR013783">
    <property type="entry name" value="Ig-like_fold"/>
</dbReference>
<dbReference type="InterPro" id="IPR036116">
    <property type="entry name" value="FN3_sf"/>
</dbReference>
<keyword evidence="6" id="KW-1185">Reference proteome</keyword>
<dbReference type="PROSITE" id="PS50853">
    <property type="entry name" value="FN3"/>
    <property type="match status" value="2"/>
</dbReference>
<dbReference type="Gene3D" id="2.60.40.2810">
    <property type="match status" value="1"/>
</dbReference>
<keyword evidence="2" id="KW-0119">Carbohydrate metabolism</keyword>
<reference evidence="5 6" key="1">
    <citation type="submission" date="2017-02" db="EMBL/GenBank/DDBJ databases">
        <authorList>
            <person name="Peterson S.W."/>
        </authorList>
    </citation>
    <scope>NUCLEOTIDE SEQUENCE [LARGE SCALE GENOMIC DNA]</scope>
    <source>
        <strain evidence="5 6">LMG 22410</strain>
    </source>
</reference>
<dbReference type="Proteomes" id="UP000195787">
    <property type="component" value="Unassembled WGS sequence"/>
</dbReference>
<dbReference type="Gene3D" id="2.60.40.10">
    <property type="entry name" value="Immunoglobulins"/>
    <property type="match status" value="2"/>
</dbReference>
<feature type="region of interest" description="Disordered" evidence="3">
    <location>
        <begin position="499"/>
        <end position="520"/>
    </location>
</feature>
<dbReference type="CDD" id="cd00063">
    <property type="entry name" value="FN3"/>
    <property type="match status" value="2"/>
</dbReference>
<feature type="domain" description="Fibronectin type-III" evidence="4">
    <location>
        <begin position="1524"/>
        <end position="1614"/>
    </location>
</feature>
<dbReference type="EMBL" id="FUHU01000045">
    <property type="protein sequence ID" value="SJM67944.1"/>
    <property type="molecule type" value="Genomic_DNA"/>
</dbReference>
<dbReference type="InterPro" id="IPR003961">
    <property type="entry name" value="FN3_dom"/>
</dbReference>